<reference evidence="3" key="1">
    <citation type="journal article" date="2019" name="Int. J. Syst. Evol. Microbiol.">
        <title>The Global Catalogue of Microorganisms (GCM) 10K type strain sequencing project: providing services to taxonomists for standard genome sequencing and annotation.</title>
        <authorList>
            <consortium name="The Broad Institute Genomics Platform"/>
            <consortium name="The Broad Institute Genome Sequencing Center for Infectious Disease"/>
            <person name="Wu L."/>
            <person name="Ma J."/>
        </authorList>
    </citation>
    <scope>NUCLEOTIDE SEQUENCE [LARGE SCALE GENOMIC DNA]</scope>
    <source>
        <strain evidence="3">CGMCC 4.1467</strain>
    </source>
</reference>
<dbReference type="RefSeq" id="WP_379713153.1">
    <property type="nucleotide sequence ID" value="NZ_JBHTBS010000006.1"/>
</dbReference>
<keyword evidence="1" id="KW-0812">Transmembrane</keyword>
<dbReference type="Proteomes" id="UP001596472">
    <property type="component" value="Unassembled WGS sequence"/>
</dbReference>
<feature type="transmembrane region" description="Helical" evidence="1">
    <location>
        <begin position="56"/>
        <end position="76"/>
    </location>
</feature>
<keyword evidence="1" id="KW-0472">Membrane</keyword>
<organism evidence="2 3">
    <name type="scientific">Haloferula chungangensis</name>
    <dbReference type="NCBI Taxonomy" id="1048331"/>
    <lineage>
        <taxon>Bacteria</taxon>
        <taxon>Pseudomonadati</taxon>
        <taxon>Verrucomicrobiota</taxon>
        <taxon>Verrucomicrobiia</taxon>
        <taxon>Verrucomicrobiales</taxon>
        <taxon>Verrucomicrobiaceae</taxon>
        <taxon>Haloferula</taxon>
    </lineage>
</organism>
<feature type="transmembrane region" description="Helical" evidence="1">
    <location>
        <begin position="97"/>
        <end position="118"/>
    </location>
</feature>
<feature type="transmembrane region" description="Helical" evidence="1">
    <location>
        <begin position="31"/>
        <end position="50"/>
    </location>
</feature>
<dbReference type="EMBL" id="JBHTBS010000006">
    <property type="protein sequence ID" value="MFC7338157.1"/>
    <property type="molecule type" value="Genomic_DNA"/>
</dbReference>
<gene>
    <name evidence="2" type="ORF">ACFQY0_13265</name>
</gene>
<name>A0ABW2L722_9BACT</name>
<keyword evidence="1" id="KW-1133">Transmembrane helix</keyword>
<accession>A0ABW2L722</accession>
<proteinExistence type="predicted"/>
<protein>
    <recommendedName>
        <fullName evidence="4">Integron gene cassette protein</fullName>
    </recommendedName>
</protein>
<evidence type="ECO:0000313" key="2">
    <source>
        <dbReference type="EMBL" id="MFC7338157.1"/>
    </source>
</evidence>
<sequence length="122" mass="13205">MSDGDQDKPEEPDIGQAIELQPNPALGILRFLLWLAPTGILVLCLFLSASGLVNYYIGRSFLSVLGIGLFCFCAWFDSQIALPCRIGKRSSGTHLAIYMLTQIVLVVPALLFAIAYAICAAL</sequence>
<evidence type="ECO:0000256" key="1">
    <source>
        <dbReference type="SAM" id="Phobius"/>
    </source>
</evidence>
<comment type="caution">
    <text evidence="2">The sequence shown here is derived from an EMBL/GenBank/DDBJ whole genome shotgun (WGS) entry which is preliminary data.</text>
</comment>
<evidence type="ECO:0008006" key="4">
    <source>
        <dbReference type="Google" id="ProtNLM"/>
    </source>
</evidence>
<evidence type="ECO:0000313" key="3">
    <source>
        <dbReference type="Proteomes" id="UP001596472"/>
    </source>
</evidence>
<keyword evidence="3" id="KW-1185">Reference proteome</keyword>